<dbReference type="Proteomes" id="UP001232725">
    <property type="component" value="Unassembled WGS sequence"/>
</dbReference>
<protein>
    <submittedName>
        <fullName evidence="6">Helix-turn-helix domain-containing protein</fullName>
    </submittedName>
</protein>
<dbReference type="PROSITE" id="PS01081">
    <property type="entry name" value="HTH_TETR_1"/>
    <property type="match status" value="1"/>
</dbReference>
<dbReference type="RefSeq" id="WP_305997314.1">
    <property type="nucleotide sequence ID" value="NZ_JAVALS010000012.1"/>
</dbReference>
<dbReference type="InterPro" id="IPR009057">
    <property type="entry name" value="Homeodomain-like_sf"/>
</dbReference>
<keyword evidence="7" id="KW-1185">Reference proteome</keyword>
<organism evidence="6 7">
    <name type="scientific">Arthrobacter horti</name>
    <dbReference type="NCBI Taxonomy" id="3068273"/>
    <lineage>
        <taxon>Bacteria</taxon>
        <taxon>Bacillati</taxon>
        <taxon>Actinomycetota</taxon>
        <taxon>Actinomycetes</taxon>
        <taxon>Micrococcales</taxon>
        <taxon>Micrococcaceae</taxon>
        <taxon>Arthrobacter</taxon>
    </lineage>
</organism>
<evidence type="ECO:0000256" key="2">
    <source>
        <dbReference type="ARBA" id="ARBA00023125"/>
    </source>
</evidence>
<keyword evidence="3" id="KW-0804">Transcription</keyword>
<keyword evidence="1" id="KW-0805">Transcription regulation</keyword>
<reference evidence="6 7" key="1">
    <citation type="submission" date="2023-08" db="EMBL/GenBank/DDBJ databases">
        <title>Arthrobacter horti sp. nov., isolated from forest soil.</title>
        <authorList>
            <person name="Park M."/>
        </authorList>
    </citation>
    <scope>NUCLEOTIDE SEQUENCE [LARGE SCALE GENOMIC DNA]</scope>
    <source>
        <strain evidence="6 7">YJM1</strain>
    </source>
</reference>
<dbReference type="SUPFAM" id="SSF46689">
    <property type="entry name" value="Homeodomain-like"/>
    <property type="match status" value="1"/>
</dbReference>
<dbReference type="InterPro" id="IPR001647">
    <property type="entry name" value="HTH_TetR"/>
</dbReference>
<comment type="caution">
    <text evidence="6">The sequence shown here is derived from an EMBL/GenBank/DDBJ whole genome shotgun (WGS) entry which is preliminary data.</text>
</comment>
<dbReference type="InterPro" id="IPR050109">
    <property type="entry name" value="HTH-type_TetR-like_transc_reg"/>
</dbReference>
<keyword evidence="2 4" id="KW-0238">DNA-binding</keyword>
<evidence type="ECO:0000313" key="6">
    <source>
        <dbReference type="EMBL" id="MDP5228269.1"/>
    </source>
</evidence>
<evidence type="ECO:0000256" key="3">
    <source>
        <dbReference type="ARBA" id="ARBA00023163"/>
    </source>
</evidence>
<name>A0ABT9IRP2_9MICC</name>
<dbReference type="PRINTS" id="PR00455">
    <property type="entry name" value="HTHTETR"/>
</dbReference>
<dbReference type="EMBL" id="JAVALS010000012">
    <property type="protein sequence ID" value="MDP5228269.1"/>
    <property type="molecule type" value="Genomic_DNA"/>
</dbReference>
<gene>
    <name evidence="6" type="ORF">Q9R02_13985</name>
</gene>
<accession>A0ABT9IRP2</accession>
<dbReference type="PANTHER" id="PTHR30055:SF238">
    <property type="entry name" value="MYCOFACTOCIN BIOSYNTHESIS TRANSCRIPTIONAL REGULATOR MFTR-RELATED"/>
    <property type="match status" value="1"/>
</dbReference>
<sequence length="203" mass="21654">MEAEQPSLRERRRLQTRQELAQAAAELFTAQGVAATTAEQIAGRAGISLRTFYRHFRTKEEAIAPVLEIGAERWQAALRTVPVGEGWQTAVAGAVRAMLSPVGGTTEEGLELVRDLLVAAGEDRELADVWAVVNARSERELLAVMRERLPEAGHLTLALHSAAATAAIRVGLEAWAEGEAADDGGHPASSLAAQAYLRLSAGL</sequence>
<dbReference type="InterPro" id="IPR023772">
    <property type="entry name" value="DNA-bd_HTH_TetR-type_CS"/>
</dbReference>
<feature type="DNA-binding region" description="H-T-H motif" evidence="4">
    <location>
        <begin position="37"/>
        <end position="56"/>
    </location>
</feature>
<feature type="domain" description="HTH tetR-type" evidence="5">
    <location>
        <begin position="14"/>
        <end position="74"/>
    </location>
</feature>
<evidence type="ECO:0000256" key="4">
    <source>
        <dbReference type="PROSITE-ProRule" id="PRU00335"/>
    </source>
</evidence>
<dbReference type="PROSITE" id="PS50977">
    <property type="entry name" value="HTH_TETR_2"/>
    <property type="match status" value="1"/>
</dbReference>
<evidence type="ECO:0000259" key="5">
    <source>
        <dbReference type="PROSITE" id="PS50977"/>
    </source>
</evidence>
<dbReference type="Pfam" id="PF00440">
    <property type="entry name" value="TetR_N"/>
    <property type="match status" value="1"/>
</dbReference>
<dbReference type="Gene3D" id="1.10.357.10">
    <property type="entry name" value="Tetracycline Repressor, domain 2"/>
    <property type="match status" value="1"/>
</dbReference>
<evidence type="ECO:0000313" key="7">
    <source>
        <dbReference type="Proteomes" id="UP001232725"/>
    </source>
</evidence>
<evidence type="ECO:0000256" key="1">
    <source>
        <dbReference type="ARBA" id="ARBA00023015"/>
    </source>
</evidence>
<proteinExistence type="predicted"/>
<dbReference type="PANTHER" id="PTHR30055">
    <property type="entry name" value="HTH-TYPE TRANSCRIPTIONAL REGULATOR RUTR"/>
    <property type="match status" value="1"/>
</dbReference>